<proteinExistence type="predicted"/>
<dbReference type="PANTHER" id="PTHR12526:SF510">
    <property type="entry name" value="D-INOSITOL 3-PHOSPHATE GLYCOSYLTRANSFERASE"/>
    <property type="match status" value="1"/>
</dbReference>
<dbReference type="Pfam" id="PF13692">
    <property type="entry name" value="Glyco_trans_1_4"/>
    <property type="match status" value="1"/>
</dbReference>
<name>A0A517M887_9BACT</name>
<dbReference type="EMBL" id="CP036261">
    <property type="protein sequence ID" value="QDS91090.1"/>
    <property type="molecule type" value="Genomic_DNA"/>
</dbReference>
<sequence length="385" mass="42522">MARPYNVLLMAGSMDGGGSERQTLHLLRHLDRQRFAPHLFLCYRQGSLLDQIPDDVPVTSFWDQHRSPRVCVPGTIHRMQVRALRDLIIANKIDLIYDRTFHMSMLASPAARGLQCGRVATIVSPPDRDVPAAESRFVAVKRWLLKRSYRRADAIVTVSEAVADASARYYGIDRRRFQTIHSPVDLQAIRNEAASANGDPAIDPVDVNIACVGRMTEEKGHRFLIDAIDSLRDHPVFDCLQLWMVGDGPLRSALTARVRELKLDRQIHFVGQRASAVPIIAQCQLACVPSLYEGLPNVVLESMALGVPVIATTAGGSPELFGDRTFGDLVAPGDSAALASAILQFAEEPESAQEKSIQAMQYVCDKHSIEAIVPRIEQVMLSVIE</sequence>
<dbReference type="AlphaFoldDB" id="A0A517M887"/>
<dbReference type="InterPro" id="IPR028098">
    <property type="entry name" value="Glyco_trans_4-like_N"/>
</dbReference>
<evidence type="ECO:0000256" key="2">
    <source>
        <dbReference type="ARBA" id="ARBA00022679"/>
    </source>
</evidence>
<evidence type="ECO:0000256" key="1">
    <source>
        <dbReference type="ARBA" id="ARBA00022676"/>
    </source>
</evidence>
<organism evidence="4 5">
    <name type="scientific">Rosistilla ulvae</name>
    <dbReference type="NCBI Taxonomy" id="1930277"/>
    <lineage>
        <taxon>Bacteria</taxon>
        <taxon>Pseudomonadati</taxon>
        <taxon>Planctomycetota</taxon>
        <taxon>Planctomycetia</taxon>
        <taxon>Pirellulales</taxon>
        <taxon>Pirellulaceae</taxon>
        <taxon>Rosistilla</taxon>
    </lineage>
</organism>
<protein>
    <submittedName>
        <fullName evidence="4">N-acetylgalactosamine-N, N'-diacetylbacillosaminyl-diphospho-undecaprenol 4-alpha-N-acetylgalactosaminyltransferase</fullName>
        <ecNumber evidence="4">2.4.1.291</ecNumber>
    </submittedName>
</protein>
<accession>A0A517M887</accession>
<feature type="domain" description="Glycosyltransferase subfamily 4-like N-terminal" evidence="3">
    <location>
        <begin position="17"/>
        <end position="187"/>
    </location>
</feature>
<dbReference type="Pfam" id="PF13439">
    <property type="entry name" value="Glyco_transf_4"/>
    <property type="match status" value="1"/>
</dbReference>
<dbReference type="Proteomes" id="UP000319557">
    <property type="component" value="Chromosome"/>
</dbReference>
<keyword evidence="5" id="KW-1185">Reference proteome</keyword>
<dbReference type="SUPFAM" id="SSF53756">
    <property type="entry name" value="UDP-Glycosyltransferase/glycogen phosphorylase"/>
    <property type="match status" value="1"/>
</dbReference>
<reference evidence="4 5" key="1">
    <citation type="submission" date="2019-02" db="EMBL/GenBank/DDBJ databases">
        <title>Deep-cultivation of Planctomycetes and their phenomic and genomic characterization uncovers novel biology.</title>
        <authorList>
            <person name="Wiegand S."/>
            <person name="Jogler M."/>
            <person name="Boedeker C."/>
            <person name="Pinto D."/>
            <person name="Vollmers J."/>
            <person name="Rivas-Marin E."/>
            <person name="Kohn T."/>
            <person name="Peeters S.H."/>
            <person name="Heuer A."/>
            <person name="Rast P."/>
            <person name="Oberbeckmann S."/>
            <person name="Bunk B."/>
            <person name="Jeske O."/>
            <person name="Meyerdierks A."/>
            <person name="Storesund J.E."/>
            <person name="Kallscheuer N."/>
            <person name="Luecker S."/>
            <person name="Lage O.M."/>
            <person name="Pohl T."/>
            <person name="Merkel B.J."/>
            <person name="Hornburger P."/>
            <person name="Mueller R.-W."/>
            <person name="Bruemmer F."/>
            <person name="Labrenz M."/>
            <person name="Spormann A.M."/>
            <person name="Op den Camp H."/>
            <person name="Overmann J."/>
            <person name="Amann R."/>
            <person name="Jetten M.S.M."/>
            <person name="Mascher T."/>
            <person name="Medema M.H."/>
            <person name="Devos D.P."/>
            <person name="Kaster A.-K."/>
            <person name="Ovreas L."/>
            <person name="Rohde M."/>
            <person name="Galperin M.Y."/>
            <person name="Jogler C."/>
        </authorList>
    </citation>
    <scope>NUCLEOTIDE SEQUENCE [LARGE SCALE GENOMIC DNA]</scope>
    <source>
        <strain evidence="4 5">EC9</strain>
    </source>
</reference>
<evidence type="ECO:0000313" key="5">
    <source>
        <dbReference type="Proteomes" id="UP000319557"/>
    </source>
</evidence>
<gene>
    <name evidence="4" type="primary">pglJ_3</name>
    <name evidence="4" type="ORF">EC9_53100</name>
</gene>
<evidence type="ECO:0000313" key="4">
    <source>
        <dbReference type="EMBL" id="QDS91090.1"/>
    </source>
</evidence>
<dbReference type="GO" id="GO:0016757">
    <property type="term" value="F:glycosyltransferase activity"/>
    <property type="evidence" value="ECO:0007669"/>
    <property type="project" value="UniProtKB-KW"/>
</dbReference>
<keyword evidence="1 4" id="KW-0328">Glycosyltransferase</keyword>
<keyword evidence="2 4" id="KW-0808">Transferase</keyword>
<dbReference type="EC" id="2.4.1.291" evidence="4"/>
<evidence type="ECO:0000259" key="3">
    <source>
        <dbReference type="Pfam" id="PF13439"/>
    </source>
</evidence>
<dbReference type="Gene3D" id="3.40.50.2000">
    <property type="entry name" value="Glycogen Phosphorylase B"/>
    <property type="match status" value="2"/>
</dbReference>
<dbReference type="PANTHER" id="PTHR12526">
    <property type="entry name" value="GLYCOSYLTRANSFERASE"/>
    <property type="match status" value="1"/>
</dbReference>
<dbReference type="RefSeq" id="WP_218934444.1">
    <property type="nucleotide sequence ID" value="NZ_CP036261.1"/>
</dbReference>
<dbReference type="KEGG" id="ruv:EC9_53100"/>
<dbReference type="CDD" id="cd03811">
    <property type="entry name" value="GT4_GT28_WabH-like"/>
    <property type="match status" value="1"/>
</dbReference>